<name>A0AA42LA88_9GAMM</name>
<accession>A0AA42LA88</accession>
<protein>
    <submittedName>
        <fullName evidence="2">DUF1837 domain-containing protein</fullName>
    </submittedName>
</protein>
<sequence length="314" mass="36030">MDDLKHIDWLSLRSAEHEWVNEHLTAHPIIEKDKFITRLHSIDFSGTQQDLTALVDAVADSIEKYVYDSKQRERFEKRGVNAFRKAVSFFGETNPDMDGKYGELLLYILAEAILGIPLVSHKITLLTNVNDQVKGGDGIFFGNYRDEISILIGESKIHQSFSNALDSSLSSLDRFHQNYSTSALDHELFIARSNISQNFNLDQMEKLFDAFTPGSREYKACNKAHPVLLVFETNEISNIEKRAKNREDACYLFSTWAQKRIESAVKLLEEKLINYSELEKIYLDLFLIPLNNVSHFKHSLYKAIHGVEYSSQGK</sequence>
<feature type="domain" description="Anti-bacteriophage protein A/HamA C-terminal" evidence="1">
    <location>
        <begin position="18"/>
        <end position="304"/>
    </location>
</feature>
<evidence type="ECO:0000313" key="2">
    <source>
        <dbReference type="EMBL" id="MDH0563829.1"/>
    </source>
</evidence>
<dbReference type="RefSeq" id="WP_279695139.1">
    <property type="nucleotide sequence ID" value="NZ_JAOEEO010000001.1"/>
</dbReference>
<comment type="caution">
    <text evidence="2">The sequence shown here is derived from an EMBL/GenBank/DDBJ whole genome shotgun (WGS) entry which is preliminary data.</text>
</comment>
<dbReference type="Pfam" id="PF08878">
    <property type="entry name" value="HamA"/>
    <property type="match status" value="1"/>
</dbReference>
<evidence type="ECO:0000313" key="3">
    <source>
        <dbReference type="Proteomes" id="UP001159329"/>
    </source>
</evidence>
<evidence type="ECO:0000259" key="1">
    <source>
        <dbReference type="Pfam" id="PF08878"/>
    </source>
</evidence>
<gene>
    <name evidence="2" type="ORF">N7644_09025</name>
</gene>
<dbReference type="InterPro" id="IPR014976">
    <property type="entry name" value="AbpA_HamA_C"/>
</dbReference>
<proteinExistence type="predicted"/>
<dbReference type="AlphaFoldDB" id="A0AA42LA88"/>
<dbReference type="Proteomes" id="UP001159329">
    <property type="component" value="Unassembled WGS sequence"/>
</dbReference>
<organism evidence="2 3">
    <name type="scientific">Acinetobacter courvalinii</name>
    <dbReference type="NCBI Taxonomy" id="280147"/>
    <lineage>
        <taxon>Bacteria</taxon>
        <taxon>Pseudomonadati</taxon>
        <taxon>Pseudomonadota</taxon>
        <taxon>Gammaproteobacteria</taxon>
        <taxon>Moraxellales</taxon>
        <taxon>Moraxellaceae</taxon>
        <taxon>Acinetobacter</taxon>
    </lineage>
</organism>
<reference evidence="2" key="1">
    <citation type="submission" date="2022-09" db="EMBL/GenBank/DDBJ databases">
        <title>Intensive care unit water sources are persistently colonized with multi-drug resistant bacteria and are the site of extensive horizontal gene transfer of antibiotic resistance genes.</title>
        <authorList>
            <person name="Diorio-Toth L."/>
        </authorList>
    </citation>
    <scope>NUCLEOTIDE SEQUENCE</scope>
    <source>
        <strain evidence="2">GD04005</strain>
    </source>
</reference>
<dbReference type="EMBL" id="JAOEEO010000001">
    <property type="protein sequence ID" value="MDH0563829.1"/>
    <property type="molecule type" value="Genomic_DNA"/>
</dbReference>